<evidence type="ECO:0000313" key="5">
    <source>
        <dbReference type="Proteomes" id="UP000539313"/>
    </source>
</evidence>
<dbReference type="Proteomes" id="UP000539313">
    <property type="component" value="Unassembled WGS sequence"/>
</dbReference>
<name>A0A7W3R762_9ACTN</name>
<keyword evidence="2" id="KW-0812">Transmembrane</keyword>
<keyword evidence="2" id="KW-1133">Transmembrane helix</keyword>
<evidence type="ECO:0000256" key="1">
    <source>
        <dbReference type="SAM" id="MobiDB-lite"/>
    </source>
</evidence>
<proteinExistence type="predicted"/>
<feature type="transmembrane region" description="Helical" evidence="2">
    <location>
        <begin position="12"/>
        <end position="36"/>
    </location>
</feature>
<accession>A0A7W3R762</accession>
<feature type="compositionally biased region" description="Basic and acidic residues" evidence="1">
    <location>
        <begin position="111"/>
        <end position="120"/>
    </location>
</feature>
<keyword evidence="5" id="KW-1185">Reference proteome</keyword>
<evidence type="ECO:0000313" key="4">
    <source>
        <dbReference type="EMBL" id="MBA9002923.1"/>
    </source>
</evidence>
<evidence type="ECO:0000259" key="3">
    <source>
        <dbReference type="Pfam" id="PF19747"/>
    </source>
</evidence>
<feature type="region of interest" description="Disordered" evidence="1">
    <location>
        <begin position="111"/>
        <end position="142"/>
    </location>
</feature>
<reference evidence="4 5" key="1">
    <citation type="submission" date="2020-08" db="EMBL/GenBank/DDBJ databases">
        <title>Sequencing the genomes of 1000 actinobacteria strains.</title>
        <authorList>
            <person name="Klenk H.-P."/>
        </authorList>
    </citation>
    <scope>NUCLEOTIDE SEQUENCE [LARGE SCALE GENOMIC DNA]</scope>
    <source>
        <strain evidence="4 5">DSM 45823</strain>
    </source>
</reference>
<protein>
    <recommendedName>
        <fullName evidence="3">DUF6234 domain-containing protein</fullName>
    </recommendedName>
</protein>
<keyword evidence="2" id="KW-0472">Membrane</keyword>
<dbReference type="Pfam" id="PF19747">
    <property type="entry name" value="DUF6234"/>
    <property type="match status" value="1"/>
</dbReference>
<sequence length="142" mass="14555">MSMSPVDEDRIGLGADIGAACCLAVAEVVALIMIAGHYVVSGWSFDPAEPGRYGPVWGHLAMVAVVGALAVYVARRAARAGARVTAWGQGLMAGFAAMVVVVGALVQVDHDTGERPEPEQRPTGVVGCRSGGDSDECARFGG</sequence>
<dbReference type="InterPro" id="IPR046201">
    <property type="entry name" value="DUF6234"/>
</dbReference>
<gene>
    <name evidence="4" type="ORF">HNR21_001805</name>
</gene>
<comment type="caution">
    <text evidence="4">The sequence shown here is derived from an EMBL/GenBank/DDBJ whole genome shotgun (WGS) entry which is preliminary data.</text>
</comment>
<evidence type="ECO:0000256" key="2">
    <source>
        <dbReference type="SAM" id="Phobius"/>
    </source>
</evidence>
<dbReference type="EMBL" id="JACJII010000001">
    <property type="protein sequence ID" value="MBA9002923.1"/>
    <property type="molecule type" value="Genomic_DNA"/>
</dbReference>
<organism evidence="4 5">
    <name type="scientific">Thermomonospora cellulosilytica</name>
    <dbReference type="NCBI Taxonomy" id="1411118"/>
    <lineage>
        <taxon>Bacteria</taxon>
        <taxon>Bacillati</taxon>
        <taxon>Actinomycetota</taxon>
        <taxon>Actinomycetes</taxon>
        <taxon>Streptosporangiales</taxon>
        <taxon>Thermomonosporaceae</taxon>
        <taxon>Thermomonospora</taxon>
    </lineage>
</organism>
<feature type="domain" description="DUF6234" evidence="3">
    <location>
        <begin position="11"/>
        <end position="137"/>
    </location>
</feature>
<dbReference type="AlphaFoldDB" id="A0A7W3R762"/>
<dbReference type="RefSeq" id="WP_182704830.1">
    <property type="nucleotide sequence ID" value="NZ_JACJII010000001.1"/>
</dbReference>
<feature type="transmembrane region" description="Helical" evidence="2">
    <location>
        <begin position="56"/>
        <end position="74"/>
    </location>
</feature>
<feature type="transmembrane region" description="Helical" evidence="2">
    <location>
        <begin position="86"/>
        <end position="106"/>
    </location>
</feature>